<feature type="non-terminal residue" evidence="2">
    <location>
        <position position="1"/>
    </location>
</feature>
<evidence type="ECO:0000313" key="3">
    <source>
        <dbReference type="Proteomes" id="UP000649617"/>
    </source>
</evidence>
<dbReference type="Gene3D" id="2.130.10.10">
    <property type="entry name" value="YVTN repeat-like/Quinoprotein amine dehydrogenase"/>
    <property type="match status" value="1"/>
</dbReference>
<name>A0A812RUJ5_SYMPI</name>
<dbReference type="Pfam" id="PF00400">
    <property type="entry name" value="WD40"/>
    <property type="match status" value="1"/>
</dbReference>
<dbReference type="PROSITE" id="PS50082">
    <property type="entry name" value="WD_REPEATS_2"/>
    <property type="match status" value="1"/>
</dbReference>
<organism evidence="2 3">
    <name type="scientific">Symbiodinium pilosum</name>
    <name type="common">Dinoflagellate</name>
    <dbReference type="NCBI Taxonomy" id="2952"/>
    <lineage>
        <taxon>Eukaryota</taxon>
        <taxon>Sar</taxon>
        <taxon>Alveolata</taxon>
        <taxon>Dinophyceae</taxon>
        <taxon>Suessiales</taxon>
        <taxon>Symbiodiniaceae</taxon>
        <taxon>Symbiodinium</taxon>
    </lineage>
</organism>
<proteinExistence type="predicted"/>
<dbReference type="EMBL" id="CAJNIZ010021580">
    <property type="protein sequence ID" value="CAE7453383.1"/>
    <property type="molecule type" value="Genomic_DNA"/>
</dbReference>
<dbReference type="InterPro" id="IPR001680">
    <property type="entry name" value="WD40_rpt"/>
</dbReference>
<gene>
    <name evidence="2" type="ORF">SPIL2461_LOCUS11112</name>
</gene>
<dbReference type="Proteomes" id="UP000649617">
    <property type="component" value="Unassembled WGS sequence"/>
</dbReference>
<feature type="non-terminal residue" evidence="2">
    <location>
        <position position="80"/>
    </location>
</feature>
<dbReference type="SUPFAM" id="SSF50978">
    <property type="entry name" value="WD40 repeat-like"/>
    <property type="match status" value="1"/>
</dbReference>
<reference evidence="2" key="1">
    <citation type="submission" date="2021-02" db="EMBL/GenBank/DDBJ databases">
        <authorList>
            <person name="Dougan E. K."/>
            <person name="Rhodes N."/>
            <person name="Thang M."/>
            <person name="Chan C."/>
        </authorList>
    </citation>
    <scope>NUCLEOTIDE SEQUENCE</scope>
</reference>
<accession>A0A812RUJ5</accession>
<protein>
    <submittedName>
        <fullName evidence="2">Uncharacterized protein</fullName>
    </submittedName>
</protein>
<dbReference type="AlphaFoldDB" id="A0A812RUJ5"/>
<comment type="caution">
    <text evidence="2">The sequence shown here is derived from an EMBL/GenBank/DDBJ whole genome shotgun (WGS) entry which is preliminary data.</text>
</comment>
<evidence type="ECO:0000313" key="2">
    <source>
        <dbReference type="EMBL" id="CAE7453383.1"/>
    </source>
</evidence>
<keyword evidence="3" id="KW-1185">Reference proteome</keyword>
<dbReference type="InterPro" id="IPR036322">
    <property type="entry name" value="WD40_repeat_dom_sf"/>
</dbReference>
<sequence>DFGLTAQAACPSAVSLAWSAQFLAAGCGDGAVRIYEHSKDFLLAKELRDTNQMINSMVLFGQILAAGGDDSKIRIYDVSQ</sequence>
<feature type="repeat" description="WD" evidence="1">
    <location>
        <begin position="61"/>
        <end position="80"/>
    </location>
</feature>
<keyword evidence="1" id="KW-0853">WD repeat</keyword>
<dbReference type="OrthoDB" id="2161379at2759"/>
<dbReference type="InterPro" id="IPR015943">
    <property type="entry name" value="WD40/YVTN_repeat-like_dom_sf"/>
</dbReference>
<evidence type="ECO:0000256" key="1">
    <source>
        <dbReference type="PROSITE-ProRule" id="PRU00221"/>
    </source>
</evidence>